<dbReference type="Pfam" id="PF05874">
    <property type="entry name" value="PBAN"/>
    <property type="match status" value="1"/>
</dbReference>
<protein>
    <submittedName>
        <fullName evidence="9">DH-PBAN</fullName>
    </submittedName>
</protein>
<accession>A5Z1Y5</accession>
<keyword evidence="8" id="KW-0732">Signal</keyword>
<comment type="similarity">
    <text evidence="2">Belongs to the pyrokinin family.</text>
</comment>
<feature type="region of interest" description="Disordered" evidence="7">
    <location>
        <begin position="128"/>
        <end position="150"/>
    </location>
</feature>
<reference evidence="9" key="2">
    <citation type="submission" date="2007-05" db="EMBL/GenBank/DDBJ databases">
        <authorList>
            <person name="Jing T.-Z."/>
            <person name="Wang Z.-Y."/>
            <person name="Qi F.-H."/>
            <person name="Liu K.-Y."/>
        </authorList>
    </citation>
    <scope>NUCLEOTIDE SEQUENCE</scope>
</reference>
<keyword evidence="6" id="KW-0527">Neuropeptide</keyword>
<dbReference type="GO" id="GO:0042811">
    <property type="term" value="P:pheromone biosynthetic process"/>
    <property type="evidence" value="ECO:0007669"/>
    <property type="project" value="InterPro"/>
</dbReference>
<dbReference type="InterPro" id="IPR008730">
    <property type="entry name" value="PBAN"/>
</dbReference>
<dbReference type="GO" id="GO:0005576">
    <property type="term" value="C:extracellular region"/>
    <property type="evidence" value="ECO:0007669"/>
    <property type="project" value="UniProtKB-SubCell"/>
</dbReference>
<feature type="signal peptide" evidence="8">
    <location>
        <begin position="1"/>
        <end position="20"/>
    </location>
</feature>
<dbReference type="GO" id="GO:0005184">
    <property type="term" value="F:neuropeptide hormone activity"/>
    <property type="evidence" value="ECO:0007669"/>
    <property type="project" value="InterPro"/>
</dbReference>
<evidence type="ECO:0000256" key="8">
    <source>
        <dbReference type="SAM" id="SignalP"/>
    </source>
</evidence>
<evidence type="ECO:0000256" key="2">
    <source>
        <dbReference type="ARBA" id="ARBA00007714"/>
    </source>
</evidence>
<evidence type="ECO:0000256" key="3">
    <source>
        <dbReference type="ARBA" id="ARBA00022525"/>
    </source>
</evidence>
<keyword evidence="4" id="KW-0372">Hormone</keyword>
<evidence type="ECO:0000313" key="9">
    <source>
        <dbReference type="EMBL" id="ABR04093.1"/>
    </source>
</evidence>
<dbReference type="AlphaFoldDB" id="A5Z1Y5"/>
<evidence type="ECO:0000256" key="4">
    <source>
        <dbReference type="ARBA" id="ARBA00022702"/>
    </source>
</evidence>
<dbReference type="EMBL" id="EF614262">
    <property type="protein sequence ID" value="ABR04093.1"/>
    <property type="molecule type" value="Genomic_DNA"/>
</dbReference>
<evidence type="ECO:0000256" key="6">
    <source>
        <dbReference type="ARBA" id="ARBA00023320"/>
    </source>
</evidence>
<keyword evidence="5" id="KW-0027">Amidation</keyword>
<reference evidence="9" key="1">
    <citation type="journal article" date="2007" name="Insect Biochem. Mol. Biol.">
        <title>Molecular characterization of diapause hormone and pheromone biosynthesis activating neuropeptide from the black-back prominent moth, Clostera anastomosis (L.) (Lepidoptera, Notodontidae).</title>
        <authorList>
            <person name="Jing T.Z."/>
            <person name="Wang Z.Y."/>
            <person name="Qi F.H."/>
            <person name="Liu K.Y."/>
        </authorList>
    </citation>
    <scope>NUCLEOTIDE SEQUENCE</scope>
</reference>
<evidence type="ECO:0000256" key="5">
    <source>
        <dbReference type="ARBA" id="ARBA00022815"/>
    </source>
</evidence>
<dbReference type="InterPro" id="IPR001484">
    <property type="entry name" value="Pyrokinin_CS"/>
</dbReference>
<proteinExistence type="inferred from homology"/>
<evidence type="ECO:0000256" key="1">
    <source>
        <dbReference type="ARBA" id="ARBA00004613"/>
    </source>
</evidence>
<comment type="subcellular location">
    <subcellularLocation>
        <location evidence="1">Secreted</location>
    </subcellularLocation>
</comment>
<evidence type="ECO:0000256" key="7">
    <source>
        <dbReference type="SAM" id="MobiDB-lite"/>
    </source>
</evidence>
<organism evidence="9">
    <name type="scientific">Clostera anastomosis</name>
    <dbReference type="NCBI Taxonomy" id="300245"/>
    <lineage>
        <taxon>Eukaryota</taxon>
        <taxon>Metazoa</taxon>
        <taxon>Ecdysozoa</taxon>
        <taxon>Arthropoda</taxon>
        <taxon>Hexapoda</taxon>
        <taxon>Insecta</taxon>
        <taxon>Pterygota</taxon>
        <taxon>Neoptera</taxon>
        <taxon>Endopterygota</taxon>
        <taxon>Lepidoptera</taxon>
        <taxon>Glossata</taxon>
        <taxon>Ditrysia</taxon>
        <taxon>Noctuoidea</taxon>
        <taxon>Notodontidae</taxon>
        <taxon>Pygaerinae</taxon>
        <taxon>Clostera</taxon>
    </lineage>
</organism>
<feature type="chain" id="PRO_5002688048" evidence="8">
    <location>
        <begin position="21"/>
        <end position="196"/>
    </location>
</feature>
<name>A5Z1Y5_9NEOP</name>
<dbReference type="PROSITE" id="PS00539">
    <property type="entry name" value="PYROKININ"/>
    <property type="match status" value="2"/>
</dbReference>
<dbReference type="GO" id="GO:0007218">
    <property type="term" value="P:neuropeptide signaling pathway"/>
    <property type="evidence" value="ECO:0007669"/>
    <property type="project" value="UniProtKB-KW"/>
</dbReference>
<keyword evidence="3" id="KW-0964">Secreted</keyword>
<sequence>MYSSHLIVVFLLVIYNFVEATNNDNTMKDGGADRGAHSDRGGLWFGPRLGKRSLRLSSEDNRQAFFKLLEAADALKFYYDQLPYYESQANAPEMKVTKKVVFTPKLGRSMAYDDKSYENVEFTPRLGRRLADDMPATPSDQEYYRQDPEQIDSRSNYFSPRLGRTMTLTPRLGRELTYDIPENVRVVRSVNKTEQA</sequence>